<dbReference type="PANTHER" id="PTHR47331">
    <property type="entry name" value="PHD-TYPE DOMAIN-CONTAINING PROTEIN"/>
    <property type="match status" value="1"/>
</dbReference>
<dbReference type="InterPro" id="IPR000477">
    <property type="entry name" value="RT_dom"/>
</dbReference>
<dbReference type="PANTHER" id="PTHR47331:SF5">
    <property type="entry name" value="RIBONUCLEASE H"/>
    <property type="match status" value="1"/>
</dbReference>
<dbReference type="GO" id="GO:0042575">
    <property type="term" value="C:DNA polymerase complex"/>
    <property type="evidence" value="ECO:0007669"/>
    <property type="project" value="UniProtKB-ARBA"/>
</dbReference>
<feature type="domain" description="Integrase catalytic" evidence="3">
    <location>
        <begin position="1850"/>
        <end position="2045"/>
    </location>
</feature>
<reference evidence="4" key="1">
    <citation type="submission" date="2021-03" db="EMBL/GenBank/DDBJ databases">
        <title>Chromosome level genome of the anhydrobiotic midge Polypedilum vanderplanki.</title>
        <authorList>
            <person name="Yoshida Y."/>
            <person name="Kikawada T."/>
            <person name="Gusev O."/>
        </authorList>
    </citation>
    <scope>NUCLEOTIDE SEQUENCE</scope>
    <source>
        <strain evidence="4">NIAS01</strain>
        <tissue evidence="4">Whole body or cell culture</tissue>
    </source>
</reference>
<dbReference type="Proteomes" id="UP001107558">
    <property type="component" value="Unassembled WGS sequence"/>
</dbReference>
<dbReference type="PROSITE" id="PS50994">
    <property type="entry name" value="INTEGRASE"/>
    <property type="match status" value="1"/>
</dbReference>
<dbReference type="InterPro" id="IPR012337">
    <property type="entry name" value="RNaseH-like_sf"/>
</dbReference>
<dbReference type="Pfam" id="PF00078">
    <property type="entry name" value="RVT_1"/>
    <property type="match status" value="1"/>
</dbReference>
<dbReference type="GO" id="GO:0003676">
    <property type="term" value="F:nucleic acid binding"/>
    <property type="evidence" value="ECO:0007669"/>
    <property type="project" value="InterPro"/>
</dbReference>
<feature type="coiled-coil region" evidence="1">
    <location>
        <begin position="176"/>
        <end position="214"/>
    </location>
</feature>
<gene>
    <name evidence="4" type="ORF">PVAND_017597</name>
</gene>
<evidence type="ECO:0000259" key="3">
    <source>
        <dbReference type="PROSITE" id="PS50994"/>
    </source>
</evidence>
<keyword evidence="1" id="KW-0175">Coiled coil</keyword>
<evidence type="ECO:0000256" key="1">
    <source>
        <dbReference type="SAM" id="Coils"/>
    </source>
</evidence>
<dbReference type="InterPro" id="IPR011011">
    <property type="entry name" value="Znf_FYVE_PHD"/>
</dbReference>
<feature type="compositionally biased region" description="Low complexity" evidence="2">
    <location>
        <begin position="712"/>
        <end position="741"/>
    </location>
</feature>
<dbReference type="InterPro" id="IPR040676">
    <property type="entry name" value="DUF5641"/>
</dbReference>
<sequence length="2171" mass="248627">MTSLASKLKDSKFLATNFASDSNVSIIRSYFLSKKHVKPDIKCQWTKCLIEEERKKETVTLKTFQEIKEWTHPMCFCFSCNRTFHLVCFQLNLETFSNQPAPFLCNECKLSPDNEVAQKYYSSANWGKLTIERRKLFLKADSIEKYPNLIGDQSLEVTWDPDDILAIQDFKSYHVVDDYNREMETLGQLFKNYQLEAEARMKTMQQKIDELERSRQPSTSTFSTQYFTAPPFSSTFNTRVDSNPAEISTSESILKKFFISLQTDKANASAQRTQTSQVNETIRPPNVNATFTQNPPRTPTVNFNPPNDQPQEFDESSLNVSERILLHTTRACLESVNAQKQTANTKLLDLKRKALPKLSTFKGDPKGWISFKKEIYRYKESGLYDDEIVKFYVYGALEGDAKKRIEDLIDTATLDEVLKVLEASFGHIPTIIKAIESDILKVRIKGDLVRSDVVMINTLIQSYFTTCRYANVQRVNSNMLAEHIIEQLESTHRILFRQHCRAERPLSETVLPDLDMVYSFLEAISSSLDVKPKDKKDKPAQLQTITNNSFSPSAQNNQARSTDYHFSVRDIAIATHQGYYMNAVNALTKRCYCCDSTSHFTIECYRFKGMDDQQRSQLITNKGLCRNCLLTTDHQAKHCNVKPHCGRKISDENFCKAKHHAILHYVGFSSGPNRTRPSFNGRGNGRGNFNRRNNGNHNSQRAQNTYDQNKRNNSSANDSSSSQQNQSNSSTSSSHQTAIQSNQSQTAAATNLISSANVPCYKYAVTAPLQKQCIAVSSDRTVKVFKNRFFGPYGETIGYSIGDSGSEITIMRDDLREQLGIEGKPTSLSLQWTDSQIRSIPAIEVVLEVQGLNKGDKIIALDKCYAVEAQYFSLPARSLDVEALKSRFPYLKAAKFDSYFDAVPILLIGSLHASCIEAIAPSLQEGINKPVAIKTRLGWSIYGGSSESLSETSSQKAEMVASTEIATDNNDPKGVSNSDLTKLLTFYSSVESLGIRAKSAHVTDSERRATELIENEMRILPNGTVEVPLIWDVLENRTTDKNGNVTVKKIWPKLPNNHAMAYMRQLGLEKKLAKHSDQRKAYNENFLSLIKENYVRLATEKDLKTEWTNIWYLPMSIVANVNKVPVKYRNVYDASAKFQGISLNDRLLMGPNLLVDILRPIFHMRMNKIAFTCDVKSMFHRIAICERDQQCQRILWRPDENQPMQTYIMKVMLFGPKSSPFSSQFVKNKTAEKWENIYPEAAHLLKYLTYMDDSLTSEGSVEDAIRIAHQAIEILKSINWDLIGFQSNSLELLRNLPDTHVKQELIPLLSDENEIATTKVLGCLWDPKSDSFIYQFDKNIFVKLVTECHYRPTKRDQCSTIARLYDVLGFVAPFTIRGRILLQRSWRKGLDWDDKISEEDAKEWSNWLKSIEQISNLKVPRQYAKIDRLKDCDSIELHVFADAGKEAFAAVGYFVITIKDIRHSNIVLAKAKVTPVKLGSGVVINEMPRLECLSCLIAARLCNTICSLHPKMSLRIYLWSDSEIVLRWIKKKNHRLPKYAHSAIDEILELTEREQWRYVPSKDNPADLATKFQDFDFSDANSKWYKGPPFLLLTSEFWPEQKHFSDEQELETFQLATVINSTPSQFSSQVKLPAIDCPFASHFFINKFSNSIKSKWSKLVRATARALKFYEEAIIPLAISVCRKKEINWKVIKETNDAFQSLSAANLEKAELFLVRKMQHDIMAKDINLLKRRLPVSSRDLAQLNVFLDDQFIIRINSRVALDPLIYPQRFAPVVPREHPLTKIMLFHIHEKYNHVCLESQIADLRTKFWLPKARAEVRKIKTQCNHCGFRRANKQVPIMAPLPECRIDPNLRPFQVTAVDCTGAISVYKHTRECKMYLLLFTCTLTRFVYVHIVEKLDTLCVLEAITQFWTAFGPVSEFLSDNGTNFKGASNRLKRDQKIQDISKELNTVRQEIKQQLAQKYALNWRFIPAYSPWFGGSYERLIKEVKRAFEGTINKKKLTKTELNIAVQDAAQRLNNRPLTHNAISDEDAPILTPHILAKGRSGWPLLPSNVNNNYEPEDIKDRYIYHRGRKLADEIMQRFVTEYLSMLTRRDKWFKNVPDLEIGDLVLHIDPAKTRSAWPRAKVVEVYRGRDNHVRIADIKYADQSTAEKVTAQRLAKIEIQKLDPAF</sequence>
<dbReference type="Pfam" id="PF18701">
    <property type="entry name" value="DUF5641"/>
    <property type="match status" value="1"/>
</dbReference>
<name>A0A9J6B913_POLVA</name>
<dbReference type="SUPFAM" id="SSF53098">
    <property type="entry name" value="Ribonuclease H-like"/>
    <property type="match status" value="1"/>
</dbReference>
<feature type="compositionally biased region" description="Low complexity" evidence="2">
    <location>
        <begin position="687"/>
        <end position="696"/>
    </location>
</feature>
<proteinExistence type="predicted"/>
<protein>
    <recommendedName>
        <fullName evidence="3">Integrase catalytic domain-containing protein</fullName>
    </recommendedName>
</protein>
<dbReference type="GO" id="GO:0015074">
    <property type="term" value="P:DNA integration"/>
    <property type="evidence" value="ECO:0007669"/>
    <property type="project" value="InterPro"/>
</dbReference>
<organism evidence="4 5">
    <name type="scientific">Polypedilum vanderplanki</name>
    <name type="common">Sleeping chironomid midge</name>
    <dbReference type="NCBI Taxonomy" id="319348"/>
    <lineage>
        <taxon>Eukaryota</taxon>
        <taxon>Metazoa</taxon>
        <taxon>Ecdysozoa</taxon>
        <taxon>Arthropoda</taxon>
        <taxon>Hexapoda</taxon>
        <taxon>Insecta</taxon>
        <taxon>Pterygota</taxon>
        <taxon>Neoptera</taxon>
        <taxon>Endopterygota</taxon>
        <taxon>Diptera</taxon>
        <taxon>Nematocera</taxon>
        <taxon>Chironomoidea</taxon>
        <taxon>Chironomidae</taxon>
        <taxon>Chironominae</taxon>
        <taxon>Polypedilum</taxon>
        <taxon>Polypedilum</taxon>
    </lineage>
</organism>
<dbReference type="SUPFAM" id="SSF57903">
    <property type="entry name" value="FYVE/PHD zinc finger"/>
    <property type="match status" value="1"/>
</dbReference>
<dbReference type="InterPro" id="IPR043502">
    <property type="entry name" value="DNA/RNA_pol_sf"/>
</dbReference>
<dbReference type="InterPro" id="IPR036397">
    <property type="entry name" value="RNaseH_sf"/>
</dbReference>
<dbReference type="InterPro" id="IPR008042">
    <property type="entry name" value="Retrotrans_Pao"/>
</dbReference>
<dbReference type="EMBL" id="JADBJN010000022">
    <property type="protein sequence ID" value="KAG5666218.1"/>
    <property type="molecule type" value="Genomic_DNA"/>
</dbReference>
<evidence type="ECO:0000256" key="2">
    <source>
        <dbReference type="SAM" id="MobiDB-lite"/>
    </source>
</evidence>
<dbReference type="OrthoDB" id="7762683at2759"/>
<dbReference type="InterPro" id="IPR043128">
    <property type="entry name" value="Rev_trsase/Diguanyl_cyclase"/>
</dbReference>
<evidence type="ECO:0000313" key="4">
    <source>
        <dbReference type="EMBL" id="KAG5666218.1"/>
    </source>
</evidence>
<feature type="compositionally biased region" description="Polar residues" evidence="2">
    <location>
        <begin position="697"/>
        <end position="707"/>
    </location>
</feature>
<accession>A0A9J6B913</accession>
<dbReference type="SUPFAM" id="SSF56672">
    <property type="entry name" value="DNA/RNA polymerases"/>
    <property type="match status" value="1"/>
</dbReference>
<comment type="caution">
    <text evidence="4">The sequence shown here is derived from an EMBL/GenBank/DDBJ whole genome shotgun (WGS) entry which is preliminary data.</text>
</comment>
<dbReference type="Gene3D" id="3.30.70.270">
    <property type="match status" value="1"/>
</dbReference>
<feature type="compositionally biased region" description="Polar residues" evidence="2">
    <location>
        <begin position="541"/>
        <end position="558"/>
    </location>
</feature>
<dbReference type="InterPro" id="IPR001584">
    <property type="entry name" value="Integrase_cat-core"/>
</dbReference>
<feature type="region of interest" description="Disordered" evidence="2">
    <location>
        <begin position="531"/>
        <end position="558"/>
    </location>
</feature>
<dbReference type="Pfam" id="PF05380">
    <property type="entry name" value="Peptidase_A17"/>
    <property type="match status" value="1"/>
</dbReference>
<dbReference type="Gene3D" id="3.10.10.10">
    <property type="entry name" value="HIV Type 1 Reverse Transcriptase, subunit A, domain 1"/>
    <property type="match status" value="1"/>
</dbReference>
<feature type="region of interest" description="Disordered" evidence="2">
    <location>
        <begin position="672"/>
        <end position="743"/>
    </location>
</feature>
<dbReference type="CDD" id="cd15489">
    <property type="entry name" value="PHD_SF"/>
    <property type="match status" value="1"/>
</dbReference>
<dbReference type="Gene3D" id="3.30.420.10">
    <property type="entry name" value="Ribonuclease H-like superfamily/Ribonuclease H"/>
    <property type="match status" value="1"/>
</dbReference>
<keyword evidence="5" id="KW-1185">Reference proteome</keyword>
<evidence type="ECO:0000313" key="5">
    <source>
        <dbReference type="Proteomes" id="UP001107558"/>
    </source>
</evidence>
<dbReference type="GO" id="GO:0071897">
    <property type="term" value="P:DNA biosynthetic process"/>
    <property type="evidence" value="ECO:0007669"/>
    <property type="project" value="UniProtKB-ARBA"/>
</dbReference>